<dbReference type="Proteomes" id="UP000324800">
    <property type="component" value="Unassembled WGS sequence"/>
</dbReference>
<accession>A0A5J4V7P5</accession>
<organism evidence="2 3">
    <name type="scientific">Streblomastix strix</name>
    <dbReference type="NCBI Taxonomy" id="222440"/>
    <lineage>
        <taxon>Eukaryota</taxon>
        <taxon>Metamonada</taxon>
        <taxon>Preaxostyla</taxon>
        <taxon>Oxymonadida</taxon>
        <taxon>Streblomastigidae</taxon>
        <taxon>Streblomastix</taxon>
    </lineage>
</organism>
<comment type="caution">
    <text evidence="2">The sequence shown here is derived from an EMBL/GenBank/DDBJ whole genome shotgun (WGS) entry which is preliminary data.</text>
</comment>
<protein>
    <submittedName>
        <fullName evidence="2">Uncharacterized protein</fullName>
    </submittedName>
</protein>
<name>A0A5J4V7P5_9EUKA</name>
<proteinExistence type="predicted"/>
<feature type="region of interest" description="Disordered" evidence="1">
    <location>
        <begin position="177"/>
        <end position="202"/>
    </location>
</feature>
<reference evidence="2 3" key="1">
    <citation type="submission" date="2019-03" db="EMBL/GenBank/DDBJ databases">
        <title>Single cell metagenomics reveals metabolic interactions within the superorganism composed of flagellate Streblomastix strix and complex community of Bacteroidetes bacteria on its surface.</title>
        <authorList>
            <person name="Treitli S.C."/>
            <person name="Kolisko M."/>
            <person name="Husnik F."/>
            <person name="Keeling P."/>
            <person name="Hampl V."/>
        </authorList>
    </citation>
    <scope>NUCLEOTIDE SEQUENCE [LARGE SCALE GENOMIC DNA]</scope>
    <source>
        <strain evidence="2">ST1C</strain>
    </source>
</reference>
<evidence type="ECO:0000256" key="1">
    <source>
        <dbReference type="SAM" id="MobiDB-lite"/>
    </source>
</evidence>
<gene>
    <name evidence="2" type="ORF">EZS28_025796</name>
</gene>
<dbReference type="EMBL" id="SNRW01008990">
    <property type="protein sequence ID" value="KAA6378678.1"/>
    <property type="molecule type" value="Genomic_DNA"/>
</dbReference>
<evidence type="ECO:0000313" key="3">
    <source>
        <dbReference type="Proteomes" id="UP000324800"/>
    </source>
</evidence>
<feature type="compositionally biased region" description="Basic and acidic residues" evidence="1">
    <location>
        <begin position="191"/>
        <end position="202"/>
    </location>
</feature>
<dbReference type="AlphaFoldDB" id="A0A5J4V7P5"/>
<feature type="region of interest" description="Disordered" evidence="1">
    <location>
        <begin position="64"/>
        <end position="85"/>
    </location>
</feature>
<evidence type="ECO:0000313" key="2">
    <source>
        <dbReference type="EMBL" id="KAA6378678.1"/>
    </source>
</evidence>
<sequence length="202" mass="23625">MEYYQRNSQIETEEAITSATRSIQYQKMDKDRNRDNCKADCKIIRESKQFKTIILRSFKPFKHNGPSESISCKTERMKQNDDTEQDSNSRYKLVVFITQIEHSIVIDIDTTINDNDNGCSNNRMMFSASDGIGNDSNGSWNEEQKISEISKQYQGSQCYKLRPRKFFKDIKELVSSIPSDQKRQQHSGFRSQEKESYINIDK</sequence>